<feature type="region of interest" description="Disordered" evidence="1">
    <location>
        <begin position="60"/>
        <end position="96"/>
    </location>
</feature>
<evidence type="ECO:0000256" key="1">
    <source>
        <dbReference type="SAM" id="MobiDB-lite"/>
    </source>
</evidence>
<comment type="caution">
    <text evidence="3">The sequence shown here is derived from an EMBL/GenBank/DDBJ whole genome shotgun (WGS) entry which is preliminary data.</text>
</comment>
<accession>A0A6G0SVS1</accession>
<name>A0A6G0SVS1_APHGL</name>
<proteinExistence type="predicted"/>
<evidence type="ECO:0000259" key="2">
    <source>
        <dbReference type="Pfam" id="PF26100"/>
    </source>
</evidence>
<keyword evidence="4" id="KW-1185">Reference proteome</keyword>
<gene>
    <name evidence="3" type="ORF">AGLY_017178</name>
</gene>
<dbReference type="InterPro" id="IPR058554">
    <property type="entry name" value="RAG1_RNase_H"/>
</dbReference>
<dbReference type="AlphaFoldDB" id="A0A6G0SVS1"/>
<evidence type="ECO:0000313" key="4">
    <source>
        <dbReference type="Proteomes" id="UP000475862"/>
    </source>
</evidence>
<organism evidence="3 4">
    <name type="scientific">Aphis glycines</name>
    <name type="common">Soybean aphid</name>
    <dbReference type="NCBI Taxonomy" id="307491"/>
    <lineage>
        <taxon>Eukaryota</taxon>
        <taxon>Metazoa</taxon>
        <taxon>Ecdysozoa</taxon>
        <taxon>Arthropoda</taxon>
        <taxon>Hexapoda</taxon>
        <taxon>Insecta</taxon>
        <taxon>Pterygota</taxon>
        <taxon>Neoptera</taxon>
        <taxon>Paraneoptera</taxon>
        <taxon>Hemiptera</taxon>
        <taxon>Sternorrhyncha</taxon>
        <taxon>Aphidomorpha</taxon>
        <taxon>Aphidoidea</taxon>
        <taxon>Aphididae</taxon>
        <taxon>Aphidini</taxon>
        <taxon>Aphis</taxon>
        <taxon>Aphis</taxon>
    </lineage>
</organism>
<evidence type="ECO:0000313" key="3">
    <source>
        <dbReference type="EMBL" id="KAE9522419.1"/>
    </source>
</evidence>
<dbReference type="Pfam" id="PF26100">
    <property type="entry name" value="RAG1_RNase_H"/>
    <property type="match status" value="1"/>
</dbReference>
<protein>
    <recommendedName>
        <fullName evidence="2">V(D)J recombination-activating protein 1 RNase H domain-containing protein</fullName>
    </recommendedName>
</protein>
<sequence>MADEFEISLKNRIKGFVTTLHRKWTGAGRSLPRFKIKNSNWLDLNFNIFGEIENIRVLQPSTSSGRGRPKKLFSESSERSKKRKIKHLAPGSTTSEMRNRTSCLNIFSAYDHVLNAKKECYPKNIRITETSCQVPLQDLLDHTIIRILKIPNIKMPENIVDNIELLCKWGCDGSSDHSQYKQTFNESSSLTTTDYDVFMFSVVPLQLHFTDEGGGNHILWKNPRYSSTRFCRPIKFDFIKETVKSTQEGVEAVKSEIINLHPTIYLRGIEEVKIKHTMIFSMIDGKVANSVTQTSSQTCFICGCTPKDMNKFDNMDKYPVKPETFSYGLSTLHAYIRFLECILHISYRLDFQT</sequence>
<dbReference type="Proteomes" id="UP000475862">
    <property type="component" value="Unassembled WGS sequence"/>
</dbReference>
<dbReference type="EMBL" id="VYZN01001214">
    <property type="protein sequence ID" value="KAE9522419.1"/>
    <property type="molecule type" value="Genomic_DNA"/>
</dbReference>
<reference evidence="3 4" key="1">
    <citation type="submission" date="2019-08" db="EMBL/GenBank/DDBJ databases">
        <title>The genome of the soybean aphid Biotype 1, its phylome, world population structure and adaptation to the North American continent.</title>
        <authorList>
            <person name="Giordano R."/>
            <person name="Donthu R.K."/>
            <person name="Hernandez A.G."/>
            <person name="Wright C.L."/>
            <person name="Zimin A.V."/>
        </authorList>
    </citation>
    <scope>NUCLEOTIDE SEQUENCE [LARGE SCALE GENOMIC DNA]</scope>
    <source>
        <tissue evidence="3">Whole aphids</tissue>
    </source>
</reference>
<feature type="domain" description="V(D)J recombination-activating protein 1 RNase H" evidence="2">
    <location>
        <begin position="166"/>
        <end position="290"/>
    </location>
</feature>
<dbReference type="OrthoDB" id="6600779at2759"/>